<sequence>MAFLFYTPVVVRGPEGLFPCYDLILEVVKSAAAARKAGACTLGNNLILLGVDAYKSKVAPLGLDVVATWDAGIRGDTLAERYAFAYNALVEEAKGVSTSQA</sequence>
<proteinExistence type="predicted"/>
<dbReference type="Proteomes" id="UP000799428">
    <property type="component" value="Unassembled WGS sequence"/>
</dbReference>
<evidence type="ECO:0000313" key="2">
    <source>
        <dbReference type="Proteomes" id="UP000799428"/>
    </source>
</evidence>
<evidence type="ECO:0000313" key="1">
    <source>
        <dbReference type="EMBL" id="KAF2702540.1"/>
    </source>
</evidence>
<dbReference type="AlphaFoldDB" id="A0A6G1JPW1"/>
<reference evidence="1" key="1">
    <citation type="journal article" date="2020" name="Stud. Mycol.">
        <title>101 Dothideomycetes genomes: a test case for predicting lifestyles and emergence of pathogens.</title>
        <authorList>
            <person name="Haridas S."/>
            <person name="Albert R."/>
            <person name="Binder M."/>
            <person name="Bloem J."/>
            <person name="Labutti K."/>
            <person name="Salamov A."/>
            <person name="Andreopoulos B."/>
            <person name="Baker S."/>
            <person name="Barry K."/>
            <person name="Bills G."/>
            <person name="Bluhm B."/>
            <person name="Cannon C."/>
            <person name="Castanera R."/>
            <person name="Culley D."/>
            <person name="Daum C."/>
            <person name="Ezra D."/>
            <person name="Gonzalez J."/>
            <person name="Henrissat B."/>
            <person name="Kuo A."/>
            <person name="Liang C."/>
            <person name="Lipzen A."/>
            <person name="Lutzoni F."/>
            <person name="Magnuson J."/>
            <person name="Mondo S."/>
            <person name="Nolan M."/>
            <person name="Ohm R."/>
            <person name="Pangilinan J."/>
            <person name="Park H.-J."/>
            <person name="Ramirez L."/>
            <person name="Alfaro M."/>
            <person name="Sun H."/>
            <person name="Tritt A."/>
            <person name="Yoshinaga Y."/>
            <person name="Zwiers L.-H."/>
            <person name="Turgeon B."/>
            <person name="Goodwin S."/>
            <person name="Spatafora J."/>
            <person name="Crous P."/>
            <person name="Grigoriev I."/>
        </authorList>
    </citation>
    <scope>NUCLEOTIDE SEQUENCE</scope>
    <source>
        <strain evidence="1">CBS 279.74</strain>
    </source>
</reference>
<organism evidence="1 2">
    <name type="scientific">Pleomassaria siparia CBS 279.74</name>
    <dbReference type="NCBI Taxonomy" id="1314801"/>
    <lineage>
        <taxon>Eukaryota</taxon>
        <taxon>Fungi</taxon>
        <taxon>Dikarya</taxon>
        <taxon>Ascomycota</taxon>
        <taxon>Pezizomycotina</taxon>
        <taxon>Dothideomycetes</taxon>
        <taxon>Pleosporomycetidae</taxon>
        <taxon>Pleosporales</taxon>
        <taxon>Pleomassariaceae</taxon>
        <taxon>Pleomassaria</taxon>
    </lineage>
</organism>
<name>A0A6G1JPW1_9PLEO</name>
<accession>A0A6G1JPW1</accession>
<gene>
    <name evidence="1" type="ORF">K504DRAFT_454232</name>
</gene>
<keyword evidence="2" id="KW-1185">Reference proteome</keyword>
<dbReference type="EMBL" id="MU005814">
    <property type="protein sequence ID" value="KAF2702540.1"/>
    <property type="molecule type" value="Genomic_DNA"/>
</dbReference>
<protein>
    <submittedName>
        <fullName evidence="1">Uncharacterized protein</fullName>
    </submittedName>
</protein>